<feature type="chain" id="PRO_5012024958" description="DUF5666 domain-containing protein" evidence="3">
    <location>
        <begin position="23"/>
        <end position="252"/>
    </location>
</feature>
<gene>
    <name evidence="5" type="ORF">SAMN02746089_01150</name>
</gene>
<reference evidence="5 6" key="1">
    <citation type="submission" date="2016-11" db="EMBL/GenBank/DDBJ databases">
        <authorList>
            <person name="Jaros S."/>
            <person name="Januszkiewicz K."/>
            <person name="Wedrychowicz H."/>
        </authorList>
    </citation>
    <scope>NUCLEOTIDE SEQUENCE [LARGE SCALE GENOMIC DNA]</scope>
    <source>
        <strain evidence="5 6">DSM 17918</strain>
    </source>
</reference>
<keyword evidence="6" id="KW-1185">Reference proteome</keyword>
<feature type="signal peptide" evidence="3">
    <location>
        <begin position="1"/>
        <end position="22"/>
    </location>
</feature>
<evidence type="ECO:0000259" key="4">
    <source>
        <dbReference type="Pfam" id="PF18914"/>
    </source>
</evidence>
<evidence type="ECO:0000313" key="5">
    <source>
        <dbReference type="EMBL" id="SHF00461.1"/>
    </source>
</evidence>
<keyword evidence="3" id="KW-0732">Signal</keyword>
<name>A0A1M4Y3Y9_9THEO</name>
<proteinExistence type="predicted"/>
<evidence type="ECO:0000313" key="6">
    <source>
        <dbReference type="Proteomes" id="UP000184088"/>
    </source>
</evidence>
<feature type="compositionally biased region" description="Basic and acidic residues" evidence="2">
    <location>
        <begin position="242"/>
        <end position="252"/>
    </location>
</feature>
<feature type="coiled-coil region" evidence="1">
    <location>
        <begin position="63"/>
        <end position="94"/>
    </location>
</feature>
<dbReference type="Proteomes" id="UP000184088">
    <property type="component" value="Unassembled WGS sequence"/>
</dbReference>
<sequence length="252" mass="27064">MKKIALILATVFLLGLAIPASADTLSSTPVDSTAVTATSDSTVSGTVYNQPSVQVPIDLNTLNSLSIAQLKELQKQIQNVLKQKEESLKEFEGKITTFDGSSVTVQGKNGTQTFTVTSETEVKVTDGSALQAGYKAEIKYDPNTSEAVIIKAELILLEYSGMVVSYDGKTITVKRGNEQKTFNITDKTKIEGLGKAKGTTEIKAGTKVGIKYTSAGNAVTIKVIPAKEGKKQENTKNSTKTKIQENKSRHEK</sequence>
<dbReference type="RefSeq" id="WP_073342617.1">
    <property type="nucleotide sequence ID" value="NZ_FQVH01000009.1"/>
</dbReference>
<feature type="region of interest" description="Disordered" evidence="2">
    <location>
        <begin position="227"/>
        <end position="252"/>
    </location>
</feature>
<dbReference type="InterPro" id="IPR043724">
    <property type="entry name" value="DUF5666"/>
</dbReference>
<dbReference type="Pfam" id="PF18914">
    <property type="entry name" value="DUF5666"/>
    <property type="match status" value="2"/>
</dbReference>
<feature type="domain" description="DUF5666" evidence="4">
    <location>
        <begin position="161"/>
        <end position="214"/>
    </location>
</feature>
<accession>A0A1M4Y3Y9</accession>
<feature type="domain" description="DUF5666" evidence="4">
    <location>
        <begin position="92"/>
        <end position="144"/>
    </location>
</feature>
<keyword evidence="1" id="KW-0175">Coiled coil</keyword>
<organism evidence="5 6">
    <name type="scientific">Caldanaerobius fijiensis DSM 17918</name>
    <dbReference type="NCBI Taxonomy" id="1121256"/>
    <lineage>
        <taxon>Bacteria</taxon>
        <taxon>Bacillati</taxon>
        <taxon>Bacillota</taxon>
        <taxon>Clostridia</taxon>
        <taxon>Thermoanaerobacterales</taxon>
        <taxon>Thermoanaerobacteraceae</taxon>
        <taxon>Caldanaerobius</taxon>
    </lineage>
</organism>
<dbReference type="AlphaFoldDB" id="A0A1M4Y3Y9"/>
<evidence type="ECO:0000256" key="2">
    <source>
        <dbReference type="SAM" id="MobiDB-lite"/>
    </source>
</evidence>
<evidence type="ECO:0000256" key="1">
    <source>
        <dbReference type="SAM" id="Coils"/>
    </source>
</evidence>
<protein>
    <recommendedName>
        <fullName evidence="4">DUF5666 domain-containing protein</fullName>
    </recommendedName>
</protein>
<dbReference type="EMBL" id="FQVH01000009">
    <property type="protein sequence ID" value="SHF00461.1"/>
    <property type="molecule type" value="Genomic_DNA"/>
</dbReference>
<dbReference type="OrthoDB" id="9852823at2"/>
<evidence type="ECO:0000256" key="3">
    <source>
        <dbReference type="SAM" id="SignalP"/>
    </source>
</evidence>
<dbReference type="STRING" id="1121256.SAMN02746089_01150"/>